<organism evidence="3 4">
    <name type="scientific">Alienimonas chondri</name>
    <dbReference type="NCBI Taxonomy" id="2681879"/>
    <lineage>
        <taxon>Bacteria</taxon>
        <taxon>Pseudomonadati</taxon>
        <taxon>Planctomycetota</taxon>
        <taxon>Planctomycetia</taxon>
        <taxon>Planctomycetales</taxon>
        <taxon>Planctomycetaceae</taxon>
        <taxon>Alienimonas</taxon>
    </lineage>
</organism>
<dbReference type="Pfam" id="PF04851">
    <property type="entry name" value="ResIII"/>
    <property type="match status" value="1"/>
</dbReference>
<dbReference type="InterPro" id="IPR050742">
    <property type="entry name" value="Helicase_Restrict-Modif_Enz"/>
</dbReference>
<feature type="domain" description="Helicase ATP-binding" evidence="1">
    <location>
        <begin position="23"/>
        <end position="199"/>
    </location>
</feature>
<keyword evidence="4" id="KW-1185">Reference proteome</keyword>
<dbReference type="InterPro" id="IPR001650">
    <property type="entry name" value="Helicase_C-like"/>
</dbReference>
<reference evidence="3 4" key="1">
    <citation type="journal article" date="2020" name="Syst. Appl. Microbiol.">
        <title>Alienimonas chondri sp. nov., a novel planctomycete isolated from the biofilm of the red alga Chondrus crispus.</title>
        <authorList>
            <person name="Vitorino I."/>
            <person name="Albuquerque L."/>
            <person name="Wiegand S."/>
            <person name="Kallscheuer N."/>
            <person name="da Costa M.S."/>
            <person name="Lobo-da-Cunha A."/>
            <person name="Jogler C."/>
            <person name="Lage O.M."/>
        </authorList>
    </citation>
    <scope>NUCLEOTIDE SEQUENCE [LARGE SCALE GENOMIC DNA]</scope>
    <source>
        <strain evidence="3 4">LzC2</strain>
    </source>
</reference>
<dbReference type="SUPFAM" id="SSF52540">
    <property type="entry name" value="P-loop containing nucleoside triphosphate hydrolases"/>
    <property type="match status" value="1"/>
</dbReference>
<gene>
    <name evidence="3" type="ORF">LzC2_03250</name>
</gene>
<sequence length="405" mass="44795">MPALPPAPALEPYDALAALLPATAVQPRVYQARIVRDAVAHLTGRHTDPAGHVSPAARSVLIESPTGSGKTVMGLLIAKLLQEEFGVKVGWAAMRRNLLAQTAAENEAKRIGVDPLVTVSMFDKNPPPGIELLVVDEAQHDAAASMAHLHNTLRPRWILGLTATPFRTDKMKLCFDRVLRDAGIHQLIADGYLSKYDHFSIPAHTPAGVAETYLRNPDRWGKSIAFFRTRAECVELEERLTVGGVTCETVTGDSDREAQLARFQSGATRVLVNCMVLTEGFDSPDLQTVFCRDSSKGPTVQMCGRVFRTHPDWPIKQLVQSRETKWPFTRIAGARRQYLWEPGAATDDLIPEEAADPRTWEDRGWRSLTANPRINKVSARTRLAIAKTDVRLPELLRPAPRPFGR</sequence>
<evidence type="ECO:0000313" key="4">
    <source>
        <dbReference type="Proteomes" id="UP000609651"/>
    </source>
</evidence>
<evidence type="ECO:0000259" key="2">
    <source>
        <dbReference type="SMART" id="SM00490"/>
    </source>
</evidence>
<dbReference type="RefSeq" id="WP_171183041.1">
    <property type="nucleotide sequence ID" value="NZ_WTPX01000006.1"/>
</dbReference>
<dbReference type="Gene3D" id="3.40.50.300">
    <property type="entry name" value="P-loop containing nucleotide triphosphate hydrolases"/>
    <property type="match status" value="2"/>
</dbReference>
<dbReference type="InterPro" id="IPR027417">
    <property type="entry name" value="P-loop_NTPase"/>
</dbReference>
<comment type="caution">
    <text evidence="3">The sequence shown here is derived from an EMBL/GenBank/DDBJ whole genome shotgun (WGS) entry which is preliminary data.</text>
</comment>
<dbReference type="PANTHER" id="PTHR47396:SF1">
    <property type="entry name" value="ATP-DEPENDENT HELICASE IRC3-RELATED"/>
    <property type="match status" value="1"/>
</dbReference>
<evidence type="ECO:0008006" key="5">
    <source>
        <dbReference type="Google" id="ProtNLM"/>
    </source>
</evidence>
<name>A0ABX1VB50_9PLAN</name>
<accession>A0ABX1VB50</accession>
<dbReference type="SMART" id="SM00490">
    <property type="entry name" value="HELICc"/>
    <property type="match status" value="1"/>
</dbReference>
<dbReference type="PANTHER" id="PTHR47396">
    <property type="entry name" value="TYPE I RESTRICTION ENZYME ECOKI R PROTEIN"/>
    <property type="match status" value="1"/>
</dbReference>
<evidence type="ECO:0000313" key="3">
    <source>
        <dbReference type="EMBL" id="NNJ24271.1"/>
    </source>
</evidence>
<dbReference type="SMART" id="SM00487">
    <property type="entry name" value="DEXDc"/>
    <property type="match status" value="1"/>
</dbReference>
<protein>
    <recommendedName>
        <fullName evidence="5">Helicase</fullName>
    </recommendedName>
</protein>
<dbReference type="Pfam" id="PF00271">
    <property type="entry name" value="Helicase_C"/>
    <property type="match status" value="1"/>
</dbReference>
<dbReference type="EMBL" id="WTPX01000006">
    <property type="protein sequence ID" value="NNJ24271.1"/>
    <property type="molecule type" value="Genomic_DNA"/>
</dbReference>
<evidence type="ECO:0000259" key="1">
    <source>
        <dbReference type="SMART" id="SM00487"/>
    </source>
</evidence>
<dbReference type="InterPro" id="IPR014001">
    <property type="entry name" value="Helicase_ATP-bd"/>
</dbReference>
<feature type="domain" description="Helicase C-terminal" evidence="2">
    <location>
        <begin position="234"/>
        <end position="310"/>
    </location>
</feature>
<dbReference type="InterPro" id="IPR006935">
    <property type="entry name" value="Helicase/UvrB_N"/>
</dbReference>
<dbReference type="Proteomes" id="UP000609651">
    <property type="component" value="Unassembled WGS sequence"/>
</dbReference>
<proteinExistence type="predicted"/>